<dbReference type="RefSeq" id="WP_147555433.1">
    <property type="nucleotide sequence ID" value="NZ_VOWJ01000021.1"/>
</dbReference>
<dbReference type="InterPro" id="IPR004919">
    <property type="entry name" value="GmrSD_N"/>
</dbReference>
<dbReference type="InterPro" id="IPR057156">
    <property type="entry name" value="DUF7834"/>
</dbReference>
<dbReference type="PANTHER" id="PTHR35149:SF1">
    <property type="entry name" value="DUF5655 DOMAIN-CONTAINING PROTEIN"/>
    <property type="match status" value="1"/>
</dbReference>
<comment type="caution">
    <text evidence="4">The sequence shown here is derived from an EMBL/GenBank/DDBJ whole genome shotgun (WGS) entry which is preliminary data.</text>
</comment>
<evidence type="ECO:0000313" key="4">
    <source>
        <dbReference type="EMBL" id="TXE88407.1"/>
    </source>
</evidence>
<dbReference type="Pfam" id="PF25202">
    <property type="entry name" value="DUF7834"/>
    <property type="match status" value="1"/>
</dbReference>
<organism evidence="4 5">
    <name type="scientific">Campylobacter volucris</name>
    <dbReference type="NCBI Taxonomy" id="1031542"/>
    <lineage>
        <taxon>Bacteria</taxon>
        <taxon>Pseudomonadati</taxon>
        <taxon>Campylobacterota</taxon>
        <taxon>Epsilonproteobacteria</taxon>
        <taxon>Campylobacterales</taxon>
        <taxon>Campylobacteraceae</taxon>
        <taxon>Campylobacter</taxon>
    </lineage>
</organism>
<proteinExistence type="predicted"/>
<accession>A0A5C7DS09</accession>
<dbReference type="Pfam" id="PF03235">
    <property type="entry name" value="GmrSD_N"/>
    <property type="match status" value="1"/>
</dbReference>
<name>A0A5C7DS09_9BACT</name>
<feature type="coiled-coil region" evidence="1">
    <location>
        <begin position="389"/>
        <end position="423"/>
    </location>
</feature>
<evidence type="ECO:0000259" key="3">
    <source>
        <dbReference type="Pfam" id="PF25202"/>
    </source>
</evidence>
<feature type="domain" description="GmrSD restriction endonucleases N-terminal" evidence="2">
    <location>
        <begin position="35"/>
        <end position="204"/>
    </location>
</feature>
<gene>
    <name evidence="4" type="ORF">FPD38_03675</name>
</gene>
<dbReference type="AlphaFoldDB" id="A0A5C7DS09"/>
<sequence>MSGENTEVKSCVVSLKELVQGKVDKNEEIFLKEGFSLNIPDYQRPYTWDIKQVKILLKDINEQMNKNDQKYLLGSLILHKNDKNDGNKFNIVDGQQRLSTLALILKVLCGYNQGKCEECKIGNFLSDVKYSHNESKYHIKENYEYIKTYFESYDKKDKFLDFILENIEFICVLAPSEDDAFLFFDSANSKGKALKSYDLIKAFHLYSLEKKQGNMLGYYARKFENLAKDERKITILFDELLAPARAWLKHKSINTNDIKAYDEFCKEFFSDKFLYSKENLGILSSFANGVDFFEYLFKYDEFFDKLSNNALYQELDKIYQTGFIYNKYIYAIAVMIYFSKFPNGNSDYFLLLLARAAFSLRVYRPSIYRATQRDYALEFLEKVYFVSFEEELEQNLLDFIAVKNEEERKIKIEEERKNKEIKTNQGPDGGKKWYLDIVQEKYKNQHIQKHIVKENENGK</sequence>
<dbReference type="PANTHER" id="PTHR35149">
    <property type="entry name" value="SLL5132 PROTEIN"/>
    <property type="match status" value="1"/>
</dbReference>
<reference evidence="4 5" key="1">
    <citation type="submission" date="2019-07" db="EMBL/GenBank/DDBJ databases">
        <title>Rapid identification of Enteric Bacteria from Whole Genome Sequences (WGS) using Average Nucleotide Identity (ANI).</title>
        <authorList>
            <person name="Lane C."/>
        </authorList>
    </citation>
    <scope>NUCLEOTIDE SEQUENCE [LARGE SCALE GENOMIC DNA]</scope>
    <source>
        <strain evidence="4 5">2016D-0084</strain>
    </source>
</reference>
<evidence type="ECO:0000256" key="1">
    <source>
        <dbReference type="SAM" id="Coils"/>
    </source>
</evidence>
<feature type="domain" description="DUF7834" evidence="3">
    <location>
        <begin position="219"/>
        <end position="406"/>
    </location>
</feature>
<evidence type="ECO:0000259" key="2">
    <source>
        <dbReference type="Pfam" id="PF03235"/>
    </source>
</evidence>
<dbReference type="EMBL" id="VOWJ01000021">
    <property type="protein sequence ID" value="TXE88407.1"/>
    <property type="molecule type" value="Genomic_DNA"/>
</dbReference>
<evidence type="ECO:0000313" key="5">
    <source>
        <dbReference type="Proteomes" id="UP000321629"/>
    </source>
</evidence>
<keyword evidence="1" id="KW-0175">Coiled coil</keyword>
<protein>
    <submittedName>
        <fullName evidence="4">DUF262 domain-containing protein</fullName>
    </submittedName>
</protein>
<dbReference type="Proteomes" id="UP000321629">
    <property type="component" value="Unassembled WGS sequence"/>
</dbReference>